<dbReference type="InterPro" id="IPR006042">
    <property type="entry name" value="Xan_ur_permease"/>
</dbReference>
<evidence type="ECO:0000256" key="1">
    <source>
        <dbReference type="ARBA" id="ARBA00004651"/>
    </source>
</evidence>
<feature type="transmembrane region" description="Helical" evidence="9">
    <location>
        <begin position="393"/>
        <end position="412"/>
    </location>
</feature>
<dbReference type="PANTHER" id="PTHR42810:SF4">
    <property type="entry name" value="URIC ACID TRANSPORTER UACT"/>
    <property type="match status" value="1"/>
</dbReference>
<dbReference type="RefSeq" id="WP_231819380.1">
    <property type="nucleotide sequence ID" value="NZ_CP082781.1"/>
</dbReference>
<evidence type="ECO:0000256" key="6">
    <source>
        <dbReference type="ARBA" id="ARBA00022989"/>
    </source>
</evidence>
<comment type="similarity">
    <text evidence="2">Belongs to the nucleobase:cation symporter-2 (NCS2) (TC 2.A.40) family.</text>
</comment>
<dbReference type="PROSITE" id="PS01116">
    <property type="entry name" value="XANTH_URACIL_PERMASE"/>
    <property type="match status" value="1"/>
</dbReference>
<feature type="transmembrane region" description="Helical" evidence="9">
    <location>
        <begin position="183"/>
        <end position="202"/>
    </location>
</feature>
<evidence type="ECO:0000256" key="3">
    <source>
        <dbReference type="ARBA" id="ARBA00022448"/>
    </source>
</evidence>
<feature type="transmembrane region" description="Helical" evidence="9">
    <location>
        <begin position="252"/>
        <end position="269"/>
    </location>
</feature>
<comment type="subcellular location">
    <subcellularLocation>
        <location evidence="1">Cell membrane</location>
        <topology evidence="1">Multi-pass membrane protein</topology>
    </subcellularLocation>
</comment>
<evidence type="ECO:0000256" key="4">
    <source>
        <dbReference type="ARBA" id="ARBA00022475"/>
    </source>
</evidence>
<protein>
    <submittedName>
        <fullName evidence="10">Purine permease</fullName>
    </submittedName>
</protein>
<feature type="compositionally biased region" description="Basic and acidic residues" evidence="8">
    <location>
        <begin position="1"/>
        <end position="11"/>
    </location>
</feature>
<sequence length="459" mass="47811">MRKTKIDEKSRTKGRGKKRKTDAVDEVLPASRMIPFALQHVLICYGGLITTPLVVGLALGLTNAELATLVAANLTVAGLATILQTVGVWKVGVRYPLLMGASFTAIGPGIMIGEAYGLPALYGATMLAGLVTIVVAPFFAKLLRFFPPVVTGTVIAIIGISLMPKSAALITGQPDDPDFGSPTGYLLGIIAVVLVLVIDRVGRGLWKQLSILIALVLGTIIAALFGRVDFSAVAEVSPVQVPQPLMFGPPEFVIGAIIPILIVQFVCLVESTGDVLAVGQIVGRKTGPKQVSRALLADGVGTAVGALLSPFSLTAFANNVGLAQVTKVYSRWVVALAGLFLILFGFVAPLGQVAAALPKPVLGGITVVMFGTIAAVGVKILAASDLTNSRNMFIVGISFAFAMIPVGVPDFYANFPELMQPVLSSSIAAGGIAAFVLNLLLNELWARKEPLTSPTPVSH</sequence>
<feature type="transmembrane region" description="Helical" evidence="9">
    <location>
        <begin position="361"/>
        <end position="381"/>
    </location>
</feature>
<organism evidence="10 11">
    <name type="scientific">Microbacterium resistens</name>
    <dbReference type="NCBI Taxonomy" id="156977"/>
    <lineage>
        <taxon>Bacteria</taxon>
        <taxon>Bacillati</taxon>
        <taxon>Actinomycetota</taxon>
        <taxon>Actinomycetes</taxon>
        <taxon>Micrococcales</taxon>
        <taxon>Microbacteriaceae</taxon>
        <taxon>Microbacterium</taxon>
    </lineage>
</organism>
<dbReference type="EMBL" id="CP082781">
    <property type="protein sequence ID" value="UGS25539.1"/>
    <property type="molecule type" value="Genomic_DNA"/>
</dbReference>
<proteinExistence type="inferred from homology"/>
<name>A0ABY3RNN3_9MICO</name>
<feature type="transmembrane region" description="Helical" evidence="9">
    <location>
        <begin position="418"/>
        <end position="441"/>
    </location>
</feature>
<dbReference type="Proteomes" id="UP001199642">
    <property type="component" value="Chromosome"/>
</dbReference>
<dbReference type="NCBIfam" id="TIGR00801">
    <property type="entry name" value="ncs2"/>
    <property type="match status" value="1"/>
</dbReference>
<dbReference type="InterPro" id="IPR006043">
    <property type="entry name" value="NCS2"/>
</dbReference>
<evidence type="ECO:0000313" key="11">
    <source>
        <dbReference type="Proteomes" id="UP001199642"/>
    </source>
</evidence>
<dbReference type="InterPro" id="IPR017588">
    <property type="entry name" value="UacT-like"/>
</dbReference>
<dbReference type="Pfam" id="PF00860">
    <property type="entry name" value="Xan_ur_permease"/>
    <property type="match status" value="1"/>
</dbReference>
<keyword evidence="5 9" id="KW-0812">Transmembrane</keyword>
<keyword evidence="6 9" id="KW-1133">Transmembrane helix</keyword>
<feature type="transmembrane region" description="Helical" evidence="9">
    <location>
        <begin position="145"/>
        <end position="163"/>
    </location>
</feature>
<evidence type="ECO:0000256" key="8">
    <source>
        <dbReference type="SAM" id="MobiDB-lite"/>
    </source>
</evidence>
<feature type="transmembrane region" description="Helical" evidence="9">
    <location>
        <begin position="66"/>
        <end position="83"/>
    </location>
</feature>
<feature type="transmembrane region" description="Helical" evidence="9">
    <location>
        <begin position="95"/>
        <end position="113"/>
    </location>
</feature>
<accession>A0ABY3RNN3</accession>
<dbReference type="PANTHER" id="PTHR42810">
    <property type="entry name" value="PURINE PERMEASE C1399.01C-RELATED"/>
    <property type="match status" value="1"/>
</dbReference>
<feature type="transmembrane region" description="Helical" evidence="9">
    <location>
        <begin position="332"/>
        <end position="355"/>
    </location>
</feature>
<evidence type="ECO:0000256" key="5">
    <source>
        <dbReference type="ARBA" id="ARBA00022692"/>
    </source>
</evidence>
<feature type="transmembrane region" description="Helical" evidence="9">
    <location>
        <begin position="41"/>
        <end position="60"/>
    </location>
</feature>
<keyword evidence="4" id="KW-1003">Cell membrane</keyword>
<feature type="transmembrane region" description="Helical" evidence="9">
    <location>
        <begin position="209"/>
        <end position="228"/>
    </location>
</feature>
<evidence type="ECO:0000256" key="2">
    <source>
        <dbReference type="ARBA" id="ARBA00008821"/>
    </source>
</evidence>
<dbReference type="NCBIfam" id="NF037981">
    <property type="entry name" value="NCS2_1"/>
    <property type="match status" value="1"/>
</dbReference>
<gene>
    <name evidence="10" type="ORF">K8F61_12735</name>
</gene>
<feature type="region of interest" description="Disordered" evidence="8">
    <location>
        <begin position="1"/>
        <end position="21"/>
    </location>
</feature>
<keyword evidence="3" id="KW-0813">Transport</keyword>
<reference evidence="10 11" key="1">
    <citation type="submission" date="2023-01" db="EMBL/GenBank/DDBJ databases">
        <title>Characterization of estradiol degrading bacteria Microbacterium sp. MZT7 and reveal degrading genes through genome analysis.</title>
        <authorList>
            <person name="Hao P."/>
            <person name="Gao Y."/>
        </authorList>
    </citation>
    <scope>NUCLEOTIDE SEQUENCE [LARGE SCALE GENOMIC DNA]</scope>
    <source>
        <strain evidence="10 11">MZT7</strain>
    </source>
</reference>
<evidence type="ECO:0000256" key="9">
    <source>
        <dbReference type="SAM" id="Phobius"/>
    </source>
</evidence>
<dbReference type="NCBIfam" id="TIGR03173">
    <property type="entry name" value="pbuX"/>
    <property type="match status" value="1"/>
</dbReference>
<feature type="transmembrane region" description="Helical" evidence="9">
    <location>
        <begin position="119"/>
        <end position="138"/>
    </location>
</feature>
<keyword evidence="7 9" id="KW-0472">Membrane</keyword>
<evidence type="ECO:0000313" key="10">
    <source>
        <dbReference type="EMBL" id="UGS25539.1"/>
    </source>
</evidence>
<evidence type="ECO:0000256" key="7">
    <source>
        <dbReference type="ARBA" id="ARBA00023136"/>
    </source>
</evidence>
<keyword evidence="11" id="KW-1185">Reference proteome</keyword>